<organism evidence="9 10">
    <name type="scientific">Oceanibaculum indicum</name>
    <dbReference type="NCBI Taxonomy" id="526216"/>
    <lineage>
        <taxon>Bacteria</taxon>
        <taxon>Pseudomonadati</taxon>
        <taxon>Pseudomonadota</taxon>
        <taxon>Alphaproteobacteria</taxon>
        <taxon>Rhodospirillales</taxon>
        <taxon>Oceanibaculaceae</taxon>
        <taxon>Oceanibaculum</taxon>
    </lineage>
</organism>
<evidence type="ECO:0000313" key="9">
    <source>
        <dbReference type="EMBL" id="RKQ68529.1"/>
    </source>
</evidence>
<comment type="similarity">
    <text evidence="2 8">Belongs to the bacterial ribosomal protein bS20 family.</text>
</comment>
<proteinExistence type="inferred from homology"/>
<accession>A0A420WBX1</accession>
<evidence type="ECO:0000256" key="5">
    <source>
        <dbReference type="ARBA" id="ARBA00022980"/>
    </source>
</evidence>
<dbReference type="Proteomes" id="UP000277424">
    <property type="component" value="Unassembled WGS sequence"/>
</dbReference>
<reference evidence="9 10" key="1">
    <citation type="submission" date="2018-10" db="EMBL/GenBank/DDBJ databases">
        <title>Comparative analysis of microorganisms from saline springs in Andes Mountain Range, Colombia.</title>
        <authorList>
            <person name="Rubin E."/>
        </authorList>
    </citation>
    <scope>NUCLEOTIDE SEQUENCE [LARGE SCALE GENOMIC DNA]</scope>
    <source>
        <strain evidence="9 10">USBA 36</strain>
    </source>
</reference>
<dbReference type="PANTHER" id="PTHR33398">
    <property type="entry name" value="30S RIBOSOMAL PROTEIN S20"/>
    <property type="match status" value="1"/>
</dbReference>
<dbReference type="AlphaFoldDB" id="A0A420WBX1"/>
<evidence type="ECO:0000256" key="6">
    <source>
        <dbReference type="ARBA" id="ARBA00023274"/>
    </source>
</evidence>
<evidence type="ECO:0000256" key="1">
    <source>
        <dbReference type="ARBA" id="ARBA00003134"/>
    </source>
</evidence>
<evidence type="ECO:0000256" key="3">
    <source>
        <dbReference type="ARBA" id="ARBA00022730"/>
    </source>
</evidence>
<dbReference type="GO" id="GO:0015935">
    <property type="term" value="C:small ribosomal subunit"/>
    <property type="evidence" value="ECO:0007669"/>
    <property type="project" value="TreeGrafter"/>
</dbReference>
<dbReference type="SUPFAM" id="SSF46992">
    <property type="entry name" value="Ribosomal protein S20"/>
    <property type="match status" value="1"/>
</dbReference>
<dbReference type="HAMAP" id="MF_00500">
    <property type="entry name" value="Ribosomal_bS20"/>
    <property type="match status" value="1"/>
</dbReference>
<dbReference type="NCBIfam" id="TIGR00029">
    <property type="entry name" value="S20"/>
    <property type="match status" value="1"/>
</dbReference>
<name>A0A420WBX1_9PROT</name>
<dbReference type="GO" id="GO:0070181">
    <property type="term" value="F:small ribosomal subunit rRNA binding"/>
    <property type="evidence" value="ECO:0007669"/>
    <property type="project" value="TreeGrafter"/>
</dbReference>
<dbReference type="GO" id="GO:0006412">
    <property type="term" value="P:translation"/>
    <property type="evidence" value="ECO:0007669"/>
    <property type="project" value="UniProtKB-UniRule"/>
</dbReference>
<protein>
    <recommendedName>
        <fullName evidence="7 8">Small ribosomal subunit protein bS20</fullName>
    </recommendedName>
</protein>
<evidence type="ECO:0000256" key="8">
    <source>
        <dbReference type="HAMAP-Rule" id="MF_00500"/>
    </source>
</evidence>
<dbReference type="Pfam" id="PF01649">
    <property type="entry name" value="Ribosomal_S20p"/>
    <property type="match status" value="1"/>
</dbReference>
<dbReference type="InterPro" id="IPR036510">
    <property type="entry name" value="Ribosomal_bS20_sf"/>
</dbReference>
<evidence type="ECO:0000256" key="2">
    <source>
        <dbReference type="ARBA" id="ARBA00007634"/>
    </source>
</evidence>
<dbReference type="InterPro" id="IPR002583">
    <property type="entry name" value="Ribosomal_bS20"/>
</dbReference>
<keyword evidence="5 8" id="KW-0689">Ribosomal protein</keyword>
<dbReference type="FunFam" id="1.20.58.110:FF:000001">
    <property type="entry name" value="30S ribosomal protein S20"/>
    <property type="match status" value="1"/>
</dbReference>
<keyword evidence="4 8" id="KW-0694">RNA-binding</keyword>
<gene>
    <name evidence="8" type="primary">rpsT</name>
    <name evidence="9" type="ORF">BCL74_3009</name>
</gene>
<keyword evidence="6 8" id="KW-0687">Ribonucleoprotein</keyword>
<dbReference type="OrthoDB" id="9807974at2"/>
<dbReference type="PANTHER" id="PTHR33398:SF1">
    <property type="entry name" value="SMALL RIBOSOMAL SUBUNIT PROTEIN BS20C"/>
    <property type="match status" value="1"/>
</dbReference>
<keyword evidence="3 8" id="KW-0699">rRNA-binding</keyword>
<sequence>MANTASAKKRIRQTIRRTAVNGARVSRIRTFVKQVETAIAGGNKDAAAQALKAAMPEMQRGVTKGVLHQNTVARKLSRLSARIKAL</sequence>
<dbReference type="EMBL" id="RBIG01000003">
    <property type="protein sequence ID" value="RKQ68529.1"/>
    <property type="molecule type" value="Genomic_DNA"/>
</dbReference>
<comment type="function">
    <text evidence="1 8">Binds directly to 16S ribosomal RNA.</text>
</comment>
<dbReference type="RefSeq" id="WP_008945565.1">
    <property type="nucleotide sequence ID" value="NZ_RBIG01000003.1"/>
</dbReference>
<evidence type="ECO:0000256" key="7">
    <source>
        <dbReference type="ARBA" id="ARBA00035136"/>
    </source>
</evidence>
<evidence type="ECO:0000313" key="10">
    <source>
        <dbReference type="Proteomes" id="UP000277424"/>
    </source>
</evidence>
<dbReference type="GO" id="GO:0003735">
    <property type="term" value="F:structural constituent of ribosome"/>
    <property type="evidence" value="ECO:0007669"/>
    <property type="project" value="InterPro"/>
</dbReference>
<evidence type="ECO:0000256" key="4">
    <source>
        <dbReference type="ARBA" id="ARBA00022884"/>
    </source>
</evidence>
<comment type="caution">
    <text evidence="9">The sequence shown here is derived from an EMBL/GenBank/DDBJ whole genome shotgun (WGS) entry which is preliminary data.</text>
</comment>
<dbReference type="Gene3D" id="1.20.58.110">
    <property type="entry name" value="Ribosomal protein S20"/>
    <property type="match status" value="1"/>
</dbReference>